<comment type="caution">
    <text evidence="3">The sequence shown here is derived from an EMBL/GenBank/DDBJ whole genome shotgun (WGS) entry which is preliminary data.</text>
</comment>
<organism evidence="3 4">
    <name type="scientific">Macrophomina phaseolina</name>
    <dbReference type="NCBI Taxonomy" id="35725"/>
    <lineage>
        <taxon>Eukaryota</taxon>
        <taxon>Fungi</taxon>
        <taxon>Dikarya</taxon>
        <taxon>Ascomycota</taxon>
        <taxon>Pezizomycotina</taxon>
        <taxon>Dothideomycetes</taxon>
        <taxon>Dothideomycetes incertae sedis</taxon>
        <taxon>Botryosphaeriales</taxon>
        <taxon>Botryosphaeriaceae</taxon>
        <taxon>Macrophomina</taxon>
    </lineage>
</organism>
<evidence type="ECO:0000256" key="1">
    <source>
        <dbReference type="SAM" id="Coils"/>
    </source>
</evidence>
<sequence length="548" mass="60388">MMDPVIRPAPAEDHSDPELAACNRNFKPPLAPASRAFTGAELMALQQKMSDLGKTVQENRQRFFESRQLNEEKCSNNGDMAGQPPKALQMTSSDTSSIALPHPPRALPTTRMPAPPADQLQPLHTSPAGSAAKSPQYLRARPHHSPTTSTFPPITAYNAGYPPTHAEAASTTTYHPLTFTPSTLLDPGNPYAQLPPISGPDPTYTPAYNNRQRVAAQQPLPPTYSYTPTLSIPTPKSTTVFNSNKLSRCPQRHHYADADAAARLRASEEAGESLVLRDLRGHARGEVLEHPLTGDRDMLFGDGEYDWEKLVRKREELKRPVKGDRERGEERRTLLEAERARKLEETKREMAKLKAQLARLSAKVDDGAEMGGKGGAIAGAPTQPSMAEWRRKLEIHRAVLTEIKQRRAAAAELRRRTDFTKSTFGERLLRQMTMDALSSMPGRQTKHKQAPETLSPSTLIERRMAHGAGRTGLDVPGKAEPKSTEKGNPGALVAPSQDAQSKKGTMSLEELRRLPVEERLILLGKELEKNRMVLEQSGLKAKKDSPPS</sequence>
<feature type="region of interest" description="Disordered" evidence="2">
    <location>
        <begin position="66"/>
        <end position="158"/>
    </location>
</feature>
<feature type="coiled-coil region" evidence="1">
    <location>
        <begin position="336"/>
        <end position="406"/>
    </location>
</feature>
<feature type="compositionally biased region" description="Low complexity" evidence="2">
    <location>
        <begin position="145"/>
        <end position="155"/>
    </location>
</feature>
<protein>
    <submittedName>
        <fullName evidence="3">Uncharacterized protein</fullName>
    </submittedName>
</protein>
<feature type="region of interest" description="Disordered" evidence="2">
    <location>
        <begin position="466"/>
        <end position="511"/>
    </location>
</feature>
<accession>A0ABQ8GYS8</accession>
<evidence type="ECO:0000313" key="4">
    <source>
        <dbReference type="Proteomes" id="UP000774617"/>
    </source>
</evidence>
<feature type="region of interest" description="Disordered" evidence="2">
    <location>
        <begin position="1"/>
        <end position="26"/>
    </location>
</feature>
<keyword evidence="4" id="KW-1185">Reference proteome</keyword>
<name>A0ABQ8GYS8_9PEZI</name>
<keyword evidence="1" id="KW-0175">Coiled coil</keyword>
<proteinExistence type="predicted"/>
<evidence type="ECO:0000256" key="2">
    <source>
        <dbReference type="SAM" id="MobiDB-lite"/>
    </source>
</evidence>
<dbReference type="EMBL" id="JAGTJR010000001">
    <property type="protein sequence ID" value="KAH7065365.1"/>
    <property type="molecule type" value="Genomic_DNA"/>
</dbReference>
<feature type="compositionally biased region" description="Polar residues" evidence="2">
    <location>
        <begin position="89"/>
        <end position="98"/>
    </location>
</feature>
<evidence type="ECO:0000313" key="3">
    <source>
        <dbReference type="EMBL" id="KAH7065365.1"/>
    </source>
</evidence>
<gene>
    <name evidence="3" type="ORF">B0J12DRAFT_749699</name>
</gene>
<feature type="region of interest" description="Disordered" evidence="2">
    <location>
        <begin position="185"/>
        <end position="206"/>
    </location>
</feature>
<reference evidence="3 4" key="1">
    <citation type="journal article" date="2021" name="Nat. Commun.">
        <title>Genetic determinants of endophytism in the Arabidopsis root mycobiome.</title>
        <authorList>
            <person name="Mesny F."/>
            <person name="Miyauchi S."/>
            <person name="Thiergart T."/>
            <person name="Pickel B."/>
            <person name="Atanasova L."/>
            <person name="Karlsson M."/>
            <person name="Huettel B."/>
            <person name="Barry K.W."/>
            <person name="Haridas S."/>
            <person name="Chen C."/>
            <person name="Bauer D."/>
            <person name="Andreopoulos W."/>
            <person name="Pangilinan J."/>
            <person name="LaButti K."/>
            <person name="Riley R."/>
            <person name="Lipzen A."/>
            <person name="Clum A."/>
            <person name="Drula E."/>
            <person name="Henrissat B."/>
            <person name="Kohler A."/>
            <person name="Grigoriev I.V."/>
            <person name="Martin F.M."/>
            <person name="Hacquard S."/>
        </authorList>
    </citation>
    <scope>NUCLEOTIDE SEQUENCE [LARGE SCALE GENOMIC DNA]</scope>
    <source>
        <strain evidence="3 4">MPI-SDFR-AT-0080</strain>
    </source>
</reference>
<dbReference type="Proteomes" id="UP000774617">
    <property type="component" value="Unassembled WGS sequence"/>
</dbReference>